<feature type="transmembrane region" description="Helical" evidence="1">
    <location>
        <begin position="143"/>
        <end position="163"/>
    </location>
</feature>
<dbReference type="Pfam" id="PF03929">
    <property type="entry name" value="PepSY_TM"/>
    <property type="match status" value="1"/>
</dbReference>
<proteinExistence type="predicted"/>
<dbReference type="InterPro" id="IPR005625">
    <property type="entry name" value="PepSY-ass_TM"/>
</dbReference>
<reference evidence="2 3" key="1">
    <citation type="submission" date="2019-10" db="EMBL/GenBank/DDBJ databases">
        <title>Draft Genome Sequence of Cytophagaceae sp. SJW1-29.</title>
        <authorList>
            <person name="Choi A."/>
        </authorList>
    </citation>
    <scope>NUCLEOTIDE SEQUENCE [LARGE SCALE GENOMIC DNA]</scope>
    <source>
        <strain evidence="2 3">SJW1-29</strain>
    </source>
</reference>
<comment type="caution">
    <text evidence="2">The sequence shown here is derived from an EMBL/GenBank/DDBJ whole genome shotgun (WGS) entry which is preliminary data.</text>
</comment>
<keyword evidence="1" id="KW-0472">Membrane</keyword>
<feature type="transmembrane region" description="Helical" evidence="1">
    <location>
        <begin position="337"/>
        <end position="358"/>
    </location>
</feature>
<organism evidence="2 3">
    <name type="scientific">Salmonirosea aquatica</name>
    <dbReference type="NCBI Taxonomy" id="2654236"/>
    <lineage>
        <taxon>Bacteria</taxon>
        <taxon>Pseudomonadati</taxon>
        <taxon>Bacteroidota</taxon>
        <taxon>Cytophagia</taxon>
        <taxon>Cytophagales</taxon>
        <taxon>Spirosomataceae</taxon>
        <taxon>Salmonirosea</taxon>
    </lineage>
</organism>
<dbReference type="EMBL" id="WHLY01000002">
    <property type="protein sequence ID" value="MPR34663.1"/>
    <property type="molecule type" value="Genomic_DNA"/>
</dbReference>
<sequence length="374" mass="41001">MAKASDLDNLVYAVHKWCGLIAGLFILMLSSTGTLLLFNDEIDTATNAEMVKVSAEGPRLSADQLVTALVQKYPDASLNNTILYPDASDRAPMTQLRQDGKNWWVYQDPATGAVLGQREPNETLMKQILHVHEHLTLGATGHAILLVVGIALVLLVLTGVWYYRASLLSVFKIGVRNRNTYLANSDLHKLVGVLSFLFLLLMGVTGSFMHWEKVERMFDGPPPAAARPEGTPAESVAPDYTRLSLASSLQIAEKAIPNFTPAQIRYPRAADGNVVIAGTRPESNRLLGLYTSSVEINPANGEVVKIEHAEDRDFEANAEATVEQIHFGHYGGIFTQLLYGLGGIGLGTMTVTGFVIWWEKRKFPKKKAKAVRMA</sequence>
<keyword evidence="1" id="KW-0812">Transmembrane</keyword>
<name>A0A7C9BHN6_9BACT</name>
<keyword evidence="1" id="KW-1133">Transmembrane helix</keyword>
<evidence type="ECO:0000313" key="3">
    <source>
        <dbReference type="Proteomes" id="UP000479293"/>
    </source>
</evidence>
<feature type="transmembrane region" description="Helical" evidence="1">
    <location>
        <begin position="20"/>
        <end position="38"/>
    </location>
</feature>
<keyword evidence="3" id="KW-1185">Reference proteome</keyword>
<feature type="transmembrane region" description="Helical" evidence="1">
    <location>
        <begin position="190"/>
        <end position="211"/>
    </location>
</feature>
<dbReference type="RefSeq" id="WP_152761074.1">
    <property type="nucleotide sequence ID" value="NZ_WHLY01000002.1"/>
</dbReference>
<evidence type="ECO:0000313" key="2">
    <source>
        <dbReference type="EMBL" id="MPR34663.1"/>
    </source>
</evidence>
<dbReference type="Proteomes" id="UP000479293">
    <property type="component" value="Unassembled WGS sequence"/>
</dbReference>
<dbReference type="AlphaFoldDB" id="A0A7C9BHN6"/>
<accession>A0A7C9BHN6</accession>
<gene>
    <name evidence="2" type="ORF">GBK04_15180</name>
</gene>
<evidence type="ECO:0000256" key="1">
    <source>
        <dbReference type="SAM" id="Phobius"/>
    </source>
</evidence>
<dbReference type="PANTHER" id="PTHR34219">
    <property type="entry name" value="IRON-REGULATED INNER MEMBRANE PROTEIN-RELATED"/>
    <property type="match status" value="1"/>
</dbReference>
<protein>
    <submittedName>
        <fullName evidence="2">PepSY domain-containing protein</fullName>
    </submittedName>
</protein>